<reference evidence="3" key="1">
    <citation type="submission" date="2025-08" db="UniProtKB">
        <authorList>
            <consortium name="RefSeq"/>
        </authorList>
    </citation>
    <scope>IDENTIFICATION</scope>
</reference>
<evidence type="ECO:0000313" key="2">
    <source>
        <dbReference type="Proteomes" id="UP000694871"/>
    </source>
</evidence>
<feature type="coiled-coil region" evidence="1">
    <location>
        <begin position="23"/>
        <end position="167"/>
    </location>
</feature>
<dbReference type="GeneID" id="107121543"/>
<dbReference type="PANTHER" id="PTHR35253:SF1">
    <property type="entry name" value="COILED-COIL DOMAIN-CONTAINING PROTEIN 152"/>
    <property type="match status" value="1"/>
</dbReference>
<keyword evidence="1" id="KW-0175">Coiled coil</keyword>
<proteinExistence type="predicted"/>
<evidence type="ECO:0000256" key="1">
    <source>
        <dbReference type="SAM" id="Coils"/>
    </source>
</evidence>
<sequence>MKKMSVVNLNKLLDDFSHIEKKISELHGENNRLTLQLEKANKLLTIGQSHEESAKEECAALQNVIKGLQQAIENQHHLRDENERLKNTACMLEEKVKACEQEYKSQIDRLMKETESKEEEHRLEQKKTHCEMNKRLETKEEEHKQLIEKKDLEILELTRQLRVQEKEKQNEIIKLQIEFDAKLTQLQNRTPKSHPDPRALPQNIYRQKLQHFQEEKNKEIEVLRNTIRDLEQRLGKGQDVRPKRW</sequence>
<accession>A0ABM1L1W2</accession>
<dbReference type="Proteomes" id="UP000694871">
    <property type="component" value="Unplaced"/>
</dbReference>
<protein>
    <submittedName>
        <fullName evidence="3">Coiled-coil domain-containing protein 152</fullName>
    </submittedName>
</protein>
<dbReference type="PANTHER" id="PTHR35253">
    <property type="entry name" value="COILED-COIL DOMAIN-CONTAINING PROTEIN 152"/>
    <property type="match status" value="1"/>
</dbReference>
<keyword evidence="2" id="KW-1185">Reference proteome</keyword>
<dbReference type="RefSeq" id="XP_015279949.1">
    <property type="nucleotide sequence ID" value="XM_015424463.1"/>
</dbReference>
<gene>
    <name evidence="3" type="primary">CCDC152</name>
</gene>
<dbReference type="InterPro" id="IPR038827">
    <property type="entry name" value="CCDC152"/>
</dbReference>
<organism evidence="2 3">
    <name type="scientific">Gekko japonicus</name>
    <name type="common">Schlegel's Japanese gecko</name>
    <dbReference type="NCBI Taxonomy" id="146911"/>
    <lineage>
        <taxon>Eukaryota</taxon>
        <taxon>Metazoa</taxon>
        <taxon>Chordata</taxon>
        <taxon>Craniata</taxon>
        <taxon>Vertebrata</taxon>
        <taxon>Euteleostomi</taxon>
        <taxon>Lepidosauria</taxon>
        <taxon>Squamata</taxon>
        <taxon>Bifurcata</taxon>
        <taxon>Gekkota</taxon>
        <taxon>Gekkonidae</taxon>
        <taxon>Gekkoninae</taxon>
        <taxon>Gekko</taxon>
    </lineage>
</organism>
<evidence type="ECO:0000313" key="3">
    <source>
        <dbReference type="RefSeq" id="XP_015279949.1"/>
    </source>
</evidence>
<name>A0ABM1L1W2_GEKJA</name>
<feature type="coiled-coil region" evidence="1">
    <location>
        <begin position="213"/>
        <end position="240"/>
    </location>
</feature>